<feature type="transmembrane region" description="Helical" evidence="1">
    <location>
        <begin position="7"/>
        <end position="26"/>
    </location>
</feature>
<dbReference type="AlphaFoldDB" id="A0A0R3NBP3"/>
<organism evidence="2 3">
    <name type="scientific">Bradyrhizobium retamae</name>
    <dbReference type="NCBI Taxonomy" id="1300035"/>
    <lineage>
        <taxon>Bacteria</taxon>
        <taxon>Pseudomonadati</taxon>
        <taxon>Pseudomonadota</taxon>
        <taxon>Alphaproteobacteria</taxon>
        <taxon>Hyphomicrobiales</taxon>
        <taxon>Nitrobacteraceae</taxon>
        <taxon>Bradyrhizobium</taxon>
    </lineage>
</organism>
<evidence type="ECO:0000256" key="1">
    <source>
        <dbReference type="SAM" id="Phobius"/>
    </source>
</evidence>
<keyword evidence="3" id="KW-1185">Reference proteome</keyword>
<sequence length="63" mass="7355">MDQTKRLKLGAIFFTIFWIGGMLWWSGEYHPAYIILLAVCGTIAGYLWYLAMRSVFQHMHRSG</sequence>
<keyword evidence="1" id="KW-0472">Membrane</keyword>
<dbReference type="OrthoDB" id="8239721at2"/>
<comment type="caution">
    <text evidence="2">The sequence shown here is derived from an EMBL/GenBank/DDBJ whole genome shotgun (WGS) entry which is preliminary data.</text>
</comment>
<feature type="transmembrane region" description="Helical" evidence="1">
    <location>
        <begin position="32"/>
        <end position="51"/>
    </location>
</feature>
<name>A0A0R3NBP3_9BRAD</name>
<dbReference type="RefSeq" id="WP_057841781.1">
    <property type="nucleotide sequence ID" value="NZ_LLYA01000013.1"/>
</dbReference>
<proteinExistence type="predicted"/>
<evidence type="ECO:0000313" key="2">
    <source>
        <dbReference type="EMBL" id="KRR29751.1"/>
    </source>
</evidence>
<reference evidence="2 3" key="1">
    <citation type="submission" date="2014-03" db="EMBL/GenBank/DDBJ databases">
        <title>Bradyrhizobium valentinum sp. nov., isolated from effective nodules of Lupinus mariae-josephae, a lupine endemic of basic-lime soils in Eastern Spain.</title>
        <authorList>
            <person name="Duran D."/>
            <person name="Rey L."/>
            <person name="Navarro A."/>
            <person name="Busquets A."/>
            <person name="Imperial J."/>
            <person name="Ruiz-Argueso T."/>
        </authorList>
    </citation>
    <scope>NUCLEOTIDE SEQUENCE [LARGE SCALE GENOMIC DNA]</scope>
    <source>
        <strain evidence="2 3">Ro19</strain>
    </source>
</reference>
<protein>
    <submittedName>
        <fullName evidence="2">Uncharacterized protein</fullName>
    </submittedName>
</protein>
<accession>A0A0R3NBP3</accession>
<keyword evidence="1" id="KW-0812">Transmembrane</keyword>
<dbReference type="EMBL" id="LLYA01000013">
    <property type="protein sequence ID" value="KRR29751.1"/>
    <property type="molecule type" value="Genomic_DNA"/>
</dbReference>
<gene>
    <name evidence="2" type="ORF">CQ13_15500</name>
</gene>
<evidence type="ECO:0000313" key="3">
    <source>
        <dbReference type="Proteomes" id="UP000052023"/>
    </source>
</evidence>
<dbReference type="Proteomes" id="UP000052023">
    <property type="component" value="Unassembled WGS sequence"/>
</dbReference>
<keyword evidence="1" id="KW-1133">Transmembrane helix</keyword>